<accession>A0A2D1U8V7</accession>
<dbReference type="Proteomes" id="UP000223749">
    <property type="component" value="Chromosome"/>
</dbReference>
<gene>
    <name evidence="2" type="ORF">CPT03_17030</name>
</gene>
<evidence type="ECO:0000256" key="1">
    <source>
        <dbReference type="SAM" id="Phobius"/>
    </source>
</evidence>
<keyword evidence="1" id="KW-0472">Membrane</keyword>
<reference evidence="2 3" key="1">
    <citation type="submission" date="2017-10" db="EMBL/GenBank/DDBJ databases">
        <title>Whole genome of Pedobacter ginsengisoli T01R-27 isolated from tomato rhizosphere.</title>
        <authorList>
            <person name="Weon H.-Y."/>
            <person name="Lee S.A."/>
            <person name="Sang M.K."/>
            <person name="Song J."/>
        </authorList>
    </citation>
    <scope>NUCLEOTIDE SEQUENCE [LARGE SCALE GENOMIC DNA]</scope>
    <source>
        <strain evidence="2 3">T01R-27</strain>
    </source>
</reference>
<evidence type="ECO:0008006" key="4">
    <source>
        <dbReference type="Google" id="ProtNLM"/>
    </source>
</evidence>
<proteinExistence type="predicted"/>
<name>A0A2D1U8V7_9SPHI</name>
<keyword evidence="3" id="KW-1185">Reference proteome</keyword>
<dbReference type="RefSeq" id="WP_099439957.1">
    <property type="nucleotide sequence ID" value="NZ_CP024091.1"/>
</dbReference>
<dbReference type="KEGG" id="pgs:CPT03_17030"/>
<dbReference type="EMBL" id="CP024091">
    <property type="protein sequence ID" value="ATP58049.1"/>
    <property type="molecule type" value="Genomic_DNA"/>
</dbReference>
<dbReference type="AlphaFoldDB" id="A0A2D1U8V7"/>
<evidence type="ECO:0000313" key="2">
    <source>
        <dbReference type="EMBL" id="ATP58049.1"/>
    </source>
</evidence>
<organism evidence="2 3">
    <name type="scientific">Pedobacter ginsengisoli</name>
    <dbReference type="NCBI Taxonomy" id="363852"/>
    <lineage>
        <taxon>Bacteria</taxon>
        <taxon>Pseudomonadati</taxon>
        <taxon>Bacteroidota</taxon>
        <taxon>Sphingobacteriia</taxon>
        <taxon>Sphingobacteriales</taxon>
        <taxon>Sphingobacteriaceae</taxon>
        <taxon>Pedobacter</taxon>
    </lineage>
</organism>
<keyword evidence="1" id="KW-0812">Transmembrane</keyword>
<protein>
    <recommendedName>
        <fullName evidence="4">Type II secretion system protein GspC N-terminal domain-containing protein</fullName>
    </recommendedName>
</protein>
<dbReference type="OrthoDB" id="676730at2"/>
<keyword evidence="1" id="KW-1133">Transmembrane helix</keyword>
<evidence type="ECO:0000313" key="3">
    <source>
        <dbReference type="Proteomes" id="UP000223749"/>
    </source>
</evidence>
<feature type="transmembrane region" description="Helical" evidence="1">
    <location>
        <begin position="9"/>
        <end position="29"/>
    </location>
</feature>
<sequence length="166" mass="18590">MQAGKNKKLTYLLICAVAGVWGIIIYKVLFNEADAAYEPAFKSAKVAQESYDQYLVKNDTFKLALNYRDPFLGGISHVSENVESVTATPVNFNPPPPPPPPIDWNLIKYSGYIVNPVTKKLVAILVVNGREQMTAEGQTFEGVKLLQNRKDSILVSWQGKKKYIRQ</sequence>